<organism evidence="4 5">
    <name type="scientific">Penicillium argentinense</name>
    <dbReference type="NCBI Taxonomy" id="1131581"/>
    <lineage>
        <taxon>Eukaryota</taxon>
        <taxon>Fungi</taxon>
        <taxon>Dikarya</taxon>
        <taxon>Ascomycota</taxon>
        <taxon>Pezizomycotina</taxon>
        <taxon>Eurotiomycetes</taxon>
        <taxon>Eurotiomycetidae</taxon>
        <taxon>Eurotiales</taxon>
        <taxon>Aspergillaceae</taxon>
        <taxon>Penicillium</taxon>
    </lineage>
</organism>
<comment type="caution">
    <text evidence="4">The sequence shown here is derived from an EMBL/GenBank/DDBJ whole genome shotgun (WGS) entry which is preliminary data.</text>
</comment>
<dbReference type="Pfam" id="PF13374">
    <property type="entry name" value="TPR_10"/>
    <property type="match status" value="1"/>
</dbReference>
<dbReference type="EMBL" id="JAPQKI010000010">
    <property type="protein sequence ID" value="KAJ5085106.1"/>
    <property type="molecule type" value="Genomic_DNA"/>
</dbReference>
<dbReference type="InterPro" id="IPR002641">
    <property type="entry name" value="PNPLA_dom"/>
</dbReference>
<keyword evidence="4" id="KW-0378">Hydrolase</keyword>
<evidence type="ECO:0000259" key="2">
    <source>
        <dbReference type="Pfam" id="PF00931"/>
    </source>
</evidence>
<dbReference type="InterPro" id="IPR016035">
    <property type="entry name" value="Acyl_Trfase/lysoPLipase"/>
</dbReference>
<reference evidence="4" key="1">
    <citation type="submission" date="2022-11" db="EMBL/GenBank/DDBJ databases">
        <authorList>
            <person name="Petersen C."/>
        </authorList>
    </citation>
    <scope>NUCLEOTIDE SEQUENCE</scope>
    <source>
        <strain evidence="4">IBT 30761</strain>
    </source>
</reference>
<dbReference type="InterPro" id="IPR019734">
    <property type="entry name" value="TPR_rpt"/>
</dbReference>
<dbReference type="OrthoDB" id="1577640at2759"/>
<reference evidence="4" key="2">
    <citation type="journal article" date="2023" name="IMA Fungus">
        <title>Comparative genomic study of the Penicillium genus elucidates a diverse pangenome and 15 lateral gene transfer events.</title>
        <authorList>
            <person name="Petersen C."/>
            <person name="Sorensen T."/>
            <person name="Nielsen M.R."/>
            <person name="Sondergaard T.E."/>
            <person name="Sorensen J.L."/>
            <person name="Fitzpatrick D.A."/>
            <person name="Frisvad J.C."/>
            <person name="Nielsen K.L."/>
        </authorList>
    </citation>
    <scope>NUCLEOTIDE SEQUENCE</scope>
    <source>
        <strain evidence="4">IBT 30761</strain>
    </source>
</reference>
<dbReference type="Pfam" id="PF01734">
    <property type="entry name" value="Patatin"/>
    <property type="match status" value="1"/>
</dbReference>
<accession>A0A9W9ENU5</accession>
<dbReference type="GO" id="GO:0016740">
    <property type="term" value="F:transferase activity"/>
    <property type="evidence" value="ECO:0007669"/>
    <property type="project" value="UniProtKB-KW"/>
</dbReference>
<dbReference type="GO" id="GO:0043531">
    <property type="term" value="F:ADP binding"/>
    <property type="evidence" value="ECO:0007669"/>
    <property type="project" value="InterPro"/>
</dbReference>
<dbReference type="Pfam" id="PF13424">
    <property type="entry name" value="TPR_12"/>
    <property type="match status" value="1"/>
</dbReference>
<protein>
    <submittedName>
        <fullName evidence="4">Acyl transferase/acyl hydrolase/lysophospholipase</fullName>
    </submittedName>
</protein>
<dbReference type="Proteomes" id="UP001149074">
    <property type="component" value="Unassembled WGS sequence"/>
</dbReference>
<dbReference type="RefSeq" id="XP_056469784.1">
    <property type="nucleotide sequence ID" value="XM_056622368.1"/>
</dbReference>
<dbReference type="AlphaFoldDB" id="A0A9W9ENU5"/>
<dbReference type="PANTHER" id="PTHR46082:SF6">
    <property type="entry name" value="AAA+ ATPASE DOMAIN-CONTAINING PROTEIN-RELATED"/>
    <property type="match status" value="1"/>
</dbReference>
<dbReference type="Pfam" id="PF00931">
    <property type="entry name" value="NB-ARC"/>
    <property type="match status" value="1"/>
</dbReference>
<keyword evidence="1" id="KW-0443">Lipid metabolism</keyword>
<proteinExistence type="predicted"/>
<feature type="domain" description="PNPLA" evidence="3">
    <location>
        <begin position="7"/>
        <end position="144"/>
    </location>
</feature>
<dbReference type="InterPro" id="IPR027417">
    <property type="entry name" value="P-loop_NTPase"/>
</dbReference>
<dbReference type="SUPFAM" id="SSF52151">
    <property type="entry name" value="FabD/lysophospholipase-like"/>
    <property type="match status" value="1"/>
</dbReference>
<feature type="domain" description="NB-ARC" evidence="2">
    <location>
        <begin position="354"/>
        <end position="501"/>
    </location>
</feature>
<dbReference type="Gene3D" id="3.40.1090.10">
    <property type="entry name" value="Cytosolic phospholipase A2 catalytic domain"/>
    <property type="match status" value="1"/>
</dbReference>
<dbReference type="InterPro" id="IPR011990">
    <property type="entry name" value="TPR-like_helical_dom_sf"/>
</dbReference>
<dbReference type="SUPFAM" id="SSF52540">
    <property type="entry name" value="P-loop containing nucleoside triphosphate hydrolases"/>
    <property type="match status" value="1"/>
</dbReference>
<dbReference type="GO" id="GO:0046486">
    <property type="term" value="P:glycerolipid metabolic process"/>
    <property type="evidence" value="ECO:0007669"/>
    <property type="project" value="UniProtKB-ARBA"/>
</dbReference>
<dbReference type="PANTHER" id="PTHR46082">
    <property type="entry name" value="ATP/GTP-BINDING PROTEIN-RELATED"/>
    <property type="match status" value="1"/>
</dbReference>
<dbReference type="SMART" id="SM00028">
    <property type="entry name" value="TPR"/>
    <property type="match status" value="2"/>
</dbReference>
<evidence type="ECO:0000313" key="4">
    <source>
        <dbReference type="EMBL" id="KAJ5085106.1"/>
    </source>
</evidence>
<dbReference type="Gene3D" id="3.40.50.300">
    <property type="entry name" value="P-loop containing nucleotide triphosphate hydrolases"/>
    <property type="match status" value="1"/>
</dbReference>
<name>A0A9W9ENU5_9EURO</name>
<evidence type="ECO:0000256" key="1">
    <source>
        <dbReference type="ARBA" id="ARBA00023098"/>
    </source>
</evidence>
<dbReference type="Gene3D" id="1.25.40.10">
    <property type="entry name" value="Tetratricopeptide repeat domain"/>
    <property type="match status" value="2"/>
</dbReference>
<dbReference type="GeneID" id="81361347"/>
<dbReference type="InterPro" id="IPR053137">
    <property type="entry name" value="NLR-like"/>
</dbReference>
<dbReference type="InterPro" id="IPR002182">
    <property type="entry name" value="NB-ARC"/>
</dbReference>
<gene>
    <name evidence="4" type="ORF">N7532_009877</name>
</gene>
<evidence type="ECO:0000313" key="5">
    <source>
        <dbReference type="Proteomes" id="UP001149074"/>
    </source>
</evidence>
<keyword evidence="4" id="KW-0808">Transferase</keyword>
<dbReference type="SUPFAM" id="SSF48452">
    <property type="entry name" value="TPR-like"/>
    <property type="match status" value="2"/>
</dbReference>
<keyword evidence="5" id="KW-1185">Reference proteome</keyword>
<sequence length="1004" mass="114219">MLGRLEMDIDECINAYTELMTSVFREKASSLPIDWSGNIKAQYDSKGLRCAIENVISRTGTSPVALMDDGFPRRCRAFVCATAKETLQTTRLRSYTVSNEETIPATICEAALATAAATRFFEPVMIGNHQFVDGAFGANNPIEEVEEEATDIWCPRSRELKPLVKCIVSIGTGNPGQKALDDNILRFLTKTLVRMATKPEGTERRFIARWQNEFNEKRYFRFNVDQGLQDVRMTDYSKRNIIETTTHDYLHHATQKSRIRDCIVNLVEKGGMTGDEQEKPILILNDPSGKSYLDQPNQKFSPNSKNGDQNHKALTLHDLVLRRTQLNTHFLATRSPCWIVPFERNARFVDREALTEIKLKLLTSDHSERTALFGLGGSGKTQIAIELAYETRERWPDRSVFWIPALNHESIQQAYQKIGHELGLEQNENEKEDIKTQVQKYLSHAHTKPWLLIFDHVDDIDLWVESNTTRNDGLMKFLPKHHKGVILFTTRSKRVAHKLASTGIIELPEMDERRATSVLRNSLVDKSLLNNREHTKVLLERLAFLPLAITQAASFLNENQMDIASYIRLLDGQEQDAIDLLGEDFEDEGRGKSIRNAIAKKWLTSFSQLAAQNSFASECLSIMACLNPRDIPVSILPRRTELELEKAIGILSSYSFVRAQESGKYLDLHPLVHLATRNFLRSNGSWRDWQRRAIVTLGQRFPAAYNGGESVRNLWRSAMAHGIYIVDEIAAETRCFWTAQLLYSLACCTMLEARYKDAEKHCLKAIELKKEVFGSKIGATLPEMSLLATIYHLDGQIQKALVIAEESLKSHKELFGGNDRRTVTSRTKISLVYKDSFKYEEAEKLARESLRFHLRNYDLTHYDTIVCLDILTSLYIDRGQFQNAAELSQVTYQITQRICGRDHPLTIPSASRLAVAYHRQWRLDEANAIVSEILPMSQMILGDCHPTTLSIILSLALIARDRNEDSEALGLMTEMVRMGRGYNGTYPITLDASALLSEWQNEYV</sequence>
<evidence type="ECO:0000259" key="3">
    <source>
        <dbReference type="Pfam" id="PF01734"/>
    </source>
</evidence>
<dbReference type="GO" id="GO:0016787">
    <property type="term" value="F:hydrolase activity"/>
    <property type="evidence" value="ECO:0007669"/>
    <property type="project" value="UniProtKB-KW"/>
</dbReference>